<accession>A0A2T4IT52</accession>
<evidence type="ECO:0000313" key="2">
    <source>
        <dbReference type="EMBL" id="PTE08753.1"/>
    </source>
</evidence>
<comment type="caution">
    <text evidence="2">The sequence shown here is derived from an EMBL/GenBank/DDBJ whole genome shotgun (WGS) entry which is preliminary data.</text>
</comment>
<gene>
    <name evidence="2" type="ORF">C9427_19580</name>
</gene>
<reference evidence="2 3" key="1">
    <citation type="submission" date="2018-03" db="EMBL/GenBank/DDBJ databases">
        <title>Genome sequence of the symbiotic type strain Mesorhizobium helmanticense CSLC115NT isolated from Lotus corniculatus nodules.</title>
        <authorList>
            <person name="Sannazzaro A.I."/>
            <person name="Torres Tejerizo G.A."/>
            <person name="Dip D."/>
            <person name="Caballero M."/>
            <person name="Pistorio M."/>
            <person name="Estrella M.J."/>
        </authorList>
    </citation>
    <scope>NUCLEOTIDE SEQUENCE [LARGE SCALE GENOMIC DNA]</scope>
    <source>
        <strain evidence="2 3">CSLC115N</strain>
    </source>
</reference>
<evidence type="ECO:0000256" key="1">
    <source>
        <dbReference type="SAM" id="Phobius"/>
    </source>
</evidence>
<dbReference type="EMBL" id="PZJX01000035">
    <property type="protein sequence ID" value="PTE08753.1"/>
    <property type="molecule type" value="Genomic_DNA"/>
</dbReference>
<dbReference type="AlphaFoldDB" id="A0A2T4IT52"/>
<evidence type="ECO:0000313" key="3">
    <source>
        <dbReference type="Proteomes" id="UP000240259"/>
    </source>
</evidence>
<keyword evidence="1" id="KW-0472">Membrane</keyword>
<dbReference type="Proteomes" id="UP000240259">
    <property type="component" value="Unassembled WGS sequence"/>
</dbReference>
<sequence length="55" mass="5968">MQNRIVLGMASLCLGVLVFSLQDPLVKAVSSTYPVTEVMAIRSIVALPILIFLVH</sequence>
<keyword evidence="1" id="KW-0812">Transmembrane</keyword>
<feature type="transmembrane region" description="Helical" evidence="1">
    <location>
        <begin position="38"/>
        <end position="54"/>
    </location>
</feature>
<protein>
    <submittedName>
        <fullName evidence="2">EamA/RhaT family transporter</fullName>
    </submittedName>
</protein>
<keyword evidence="1" id="KW-1133">Transmembrane helix</keyword>
<feature type="non-terminal residue" evidence="2">
    <location>
        <position position="55"/>
    </location>
</feature>
<proteinExistence type="predicted"/>
<keyword evidence="3" id="KW-1185">Reference proteome</keyword>
<organism evidence="2 3">
    <name type="scientific">Mesorhizobium helmanticense</name>
    <dbReference type="NCBI Taxonomy" id="1776423"/>
    <lineage>
        <taxon>Bacteria</taxon>
        <taxon>Pseudomonadati</taxon>
        <taxon>Pseudomonadota</taxon>
        <taxon>Alphaproteobacteria</taxon>
        <taxon>Hyphomicrobiales</taxon>
        <taxon>Phyllobacteriaceae</taxon>
        <taxon>Mesorhizobium</taxon>
    </lineage>
</organism>
<name>A0A2T4IT52_9HYPH</name>